<protein>
    <recommendedName>
        <fullName evidence="3 6">peptidylprolyl isomerase</fullName>
        <ecNumber evidence="3 6">5.2.1.8</ecNumber>
    </recommendedName>
</protein>
<dbReference type="InterPro" id="IPR001179">
    <property type="entry name" value="PPIase_FKBP_dom"/>
</dbReference>
<gene>
    <name evidence="9" type="ORF">SOCG_04160</name>
</gene>
<evidence type="ECO:0000256" key="7">
    <source>
        <dbReference type="SAM" id="MobiDB-lite"/>
    </source>
</evidence>
<feature type="region of interest" description="Disordered" evidence="7">
    <location>
        <begin position="121"/>
        <end position="238"/>
    </location>
</feature>
<dbReference type="PANTHER" id="PTHR43811">
    <property type="entry name" value="FKBP-TYPE PEPTIDYL-PROLYL CIS-TRANS ISOMERASE FKPA"/>
    <property type="match status" value="1"/>
</dbReference>
<dbReference type="InterPro" id="IPR023566">
    <property type="entry name" value="PPIase_Fpr3/Fpr4-like"/>
</dbReference>
<dbReference type="SUPFAM" id="SSF54534">
    <property type="entry name" value="FKBP-like"/>
    <property type="match status" value="1"/>
</dbReference>
<dbReference type="Proteomes" id="UP000016088">
    <property type="component" value="Unassembled WGS sequence"/>
</dbReference>
<name>S9PS25_SCHOY</name>
<dbReference type="Pfam" id="PF00254">
    <property type="entry name" value="FKBP_C"/>
    <property type="match status" value="1"/>
</dbReference>
<dbReference type="OMA" id="KRVSMRY"/>
<evidence type="ECO:0000256" key="5">
    <source>
        <dbReference type="ARBA" id="ARBA00023235"/>
    </source>
</evidence>
<dbReference type="PROSITE" id="PS50059">
    <property type="entry name" value="FKBP_PPIASE"/>
    <property type="match status" value="1"/>
</dbReference>
<keyword evidence="10" id="KW-1185">Reference proteome</keyword>
<evidence type="ECO:0000256" key="4">
    <source>
        <dbReference type="ARBA" id="ARBA00023110"/>
    </source>
</evidence>
<keyword evidence="5 6" id="KW-0413">Isomerase</keyword>
<dbReference type="GO" id="GO:0000785">
    <property type="term" value="C:chromatin"/>
    <property type="evidence" value="ECO:0007669"/>
    <property type="project" value="EnsemblFungi"/>
</dbReference>
<dbReference type="InterPro" id="IPR041232">
    <property type="entry name" value="NPL"/>
</dbReference>
<comment type="catalytic activity">
    <reaction evidence="1 6">
        <text>[protein]-peptidylproline (omega=180) = [protein]-peptidylproline (omega=0)</text>
        <dbReference type="Rhea" id="RHEA:16237"/>
        <dbReference type="Rhea" id="RHEA-COMP:10747"/>
        <dbReference type="Rhea" id="RHEA-COMP:10748"/>
        <dbReference type="ChEBI" id="CHEBI:83833"/>
        <dbReference type="ChEBI" id="CHEBI:83834"/>
        <dbReference type="EC" id="5.2.1.8"/>
    </reaction>
</comment>
<evidence type="ECO:0000256" key="6">
    <source>
        <dbReference type="PROSITE-ProRule" id="PRU00277"/>
    </source>
</evidence>
<proteinExistence type="inferred from homology"/>
<evidence type="ECO:0000256" key="3">
    <source>
        <dbReference type="ARBA" id="ARBA00013194"/>
    </source>
</evidence>
<evidence type="ECO:0000313" key="10">
    <source>
        <dbReference type="Proteomes" id="UP000016088"/>
    </source>
</evidence>
<evidence type="ECO:0000256" key="2">
    <source>
        <dbReference type="ARBA" id="ARBA00007838"/>
    </source>
</evidence>
<comment type="similarity">
    <text evidence="2">Belongs to the FKBP-type PPIase family. FKBP3/4 subfamily.</text>
</comment>
<dbReference type="RefSeq" id="XP_013020456.1">
    <property type="nucleotide sequence ID" value="XM_013165002.1"/>
</dbReference>
<dbReference type="AlphaFoldDB" id="S9PS25"/>
<evidence type="ECO:0000259" key="8">
    <source>
        <dbReference type="PROSITE" id="PS50059"/>
    </source>
</evidence>
<evidence type="ECO:0000256" key="1">
    <source>
        <dbReference type="ARBA" id="ARBA00000971"/>
    </source>
</evidence>
<dbReference type="PANTHER" id="PTHR43811:SF19">
    <property type="entry name" value="39 KDA FK506-BINDING NUCLEAR PROTEIN"/>
    <property type="match status" value="1"/>
</dbReference>
<dbReference type="PIRSF" id="PIRSF001473">
    <property type="entry name" value="FK506-bp_FPR3"/>
    <property type="match status" value="1"/>
</dbReference>
<feature type="compositionally biased region" description="Acidic residues" evidence="7">
    <location>
        <begin position="126"/>
        <end position="168"/>
    </location>
</feature>
<dbReference type="Pfam" id="PF17800">
    <property type="entry name" value="NPL"/>
    <property type="match status" value="1"/>
</dbReference>
<accession>S9PS25</accession>
<dbReference type="InterPro" id="IPR046357">
    <property type="entry name" value="PPIase_dom_sf"/>
</dbReference>
<feature type="compositionally biased region" description="Basic and acidic residues" evidence="7">
    <location>
        <begin position="186"/>
        <end position="234"/>
    </location>
</feature>
<dbReference type="GO" id="GO:0005730">
    <property type="term" value="C:nucleolus"/>
    <property type="evidence" value="ECO:0007669"/>
    <property type="project" value="TreeGrafter"/>
</dbReference>
<dbReference type="GO" id="GO:0003755">
    <property type="term" value="F:peptidyl-prolyl cis-trans isomerase activity"/>
    <property type="evidence" value="ECO:0007669"/>
    <property type="project" value="UniProtKB-KW"/>
</dbReference>
<sequence>MSVERTIYSVKIDKERVPLFDEDFYQGFRSEMTVQFTMAALDPAGKSNEPVTVKVITRLQHSEDEGEGEEKEDEEEQFVLCTLKKGVVYQQPIDLVFSPGEEVYFEKTGGATVYLSGSCTVTNVPEDSEDSDMDDYESGDDEDFIFNDDGLSEDEDFDIDASEDEDEEGGARIEELRSDDEEPEEKQETKSETPQKQDNQNEKKQEKTDSKKRPSEQAPEPEEKEKKQKSEKPAKTYAKKTLEGNVVIQDKVIGNGPAAKKGKRVSMRYIGRLKNGKVFDKNISGKPFAFNLGLEEVIRGWDLGIAGMQVGGERTLNIPSLMAYGAKRLPGIPANSDLIFDVKLLAVN</sequence>
<dbReference type="VEuPathDB" id="FungiDB:SOCG_04160"/>
<dbReference type="GO" id="GO:0030684">
    <property type="term" value="C:preribosome"/>
    <property type="evidence" value="ECO:0007669"/>
    <property type="project" value="EnsemblFungi"/>
</dbReference>
<dbReference type="Gene3D" id="2.60.120.340">
    <property type="entry name" value="Nucleoplasmin core domain"/>
    <property type="match status" value="1"/>
</dbReference>
<keyword evidence="4 6" id="KW-0697">Rotamase</keyword>
<dbReference type="HOGENOM" id="CLU_022297_3_0_1"/>
<feature type="domain" description="PPIase FKBP-type" evidence="8">
    <location>
        <begin position="262"/>
        <end position="348"/>
    </location>
</feature>
<dbReference type="EMBL" id="KE503208">
    <property type="protein sequence ID" value="EPX70797.1"/>
    <property type="molecule type" value="Genomic_DNA"/>
</dbReference>
<dbReference type="OrthoDB" id="77911at2759"/>
<evidence type="ECO:0000313" key="9">
    <source>
        <dbReference type="EMBL" id="EPX70797.1"/>
    </source>
</evidence>
<dbReference type="GeneID" id="25033124"/>
<organism evidence="9 10">
    <name type="scientific">Schizosaccharomyces octosporus (strain yFS286)</name>
    <name type="common">Fission yeast</name>
    <name type="synonym">Octosporomyces octosporus</name>
    <dbReference type="NCBI Taxonomy" id="483514"/>
    <lineage>
        <taxon>Eukaryota</taxon>
        <taxon>Fungi</taxon>
        <taxon>Dikarya</taxon>
        <taxon>Ascomycota</taxon>
        <taxon>Taphrinomycotina</taxon>
        <taxon>Schizosaccharomycetes</taxon>
        <taxon>Schizosaccharomycetales</taxon>
        <taxon>Schizosaccharomycetaceae</taxon>
        <taxon>Schizosaccharomyces</taxon>
    </lineage>
</organism>
<dbReference type="EC" id="5.2.1.8" evidence="3 6"/>
<dbReference type="Gene3D" id="3.10.50.40">
    <property type="match status" value="1"/>
</dbReference>
<dbReference type="eggNOG" id="KOG0552">
    <property type="taxonomic scope" value="Eukaryota"/>
</dbReference>
<reference evidence="9 10" key="1">
    <citation type="journal article" date="2011" name="Science">
        <title>Comparative functional genomics of the fission yeasts.</title>
        <authorList>
            <person name="Rhind N."/>
            <person name="Chen Z."/>
            <person name="Yassour M."/>
            <person name="Thompson D.A."/>
            <person name="Haas B.J."/>
            <person name="Habib N."/>
            <person name="Wapinski I."/>
            <person name="Roy S."/>
            <person name="Lin M.F."/>
            <person name="Heiman D.I."/>
            <person name="Young S.K."/>
            <person name="Furuya K."/>
            <person name="Guo Y."/>
            <person name="Pidoux A."/>
            <person name="Chen H.M."/>
            <person name="Robbertse B."/>
            <person name="Goldberg J.M."/>
            <person name="Aoki K."/>
            <person name="Bayne E.H."/>
            <person name="Berlin A.M."/>
            <person name="Desjardins C.A."/>
            <person name="Dobbs E."/>
            <person name="Dukaj L."/>
            <person name="Fan L."/>
            <person name="FitzGerald M.G."/>
            <person name="French C."/>
            <person name="Gujja S."/>
            <person name="Hansen K."/>
            <person name="Keifenheim D."/>
            <person name="Levin J.Z."/>
            <person name="Mosher R.A."/>
            <person name="Mueller C.A."/>
            <person name="Pfiffner J."/>
            <person name="Priest M."/>
            <person name="Russ C."/>
            <person name="Smialowska A."/>
            <person name="Swoboda P."/>
            <person name="Sykes S.M."/>
            <person name="Vaughn M."/>
            <person name="Vengrova S."/>
            <person name="Yoder R."/>
            <person name="Zeng Q."/>
            <person name="Allshire R."/>
            <person name="Baulcombe D."/>
            <person name="Birren B.W."/>
            <person name="Brown W."/>
            <person name="Ekwall K."/>
            <person name="Kellis M."/>
            <person name="Leatherwood J."/>
            <person name="Levin H."/>
            <person name="Margalit H."/>
            <person name="Martienssen R."/>
            <person name="Nieduszynski C.A."/>
            <person name="Spatafora J.W."/>
            <person name="Friedman N."/>
            <person name="Dalgaard J.Z."/>
            <person name="Baumann P."/>
            <person name="Niki H."/>
            <person name="Regev A."/>
            <person name="Nusbaum C."/>
        </authorList>
    </citation>
    <scope>NUCLEOTIDE SEQUENCE [LARGE SCALE GENOMIC DNA]</scope>
    <source>
        <strain evidence="10">yFS286</strain>
    </source>
</reference>